<dbReference type="Proteomes" id="UP001409291">
    <property type="component" value="Unassembled WGS sequence"/>
</dbReference>
<name>A0ABV0C1I6_9SPHI</name>
<reference evidence="1 2" key="1">
    <citation type="submission" date="2024-04" db="EMBL/GenBank/DDBJ databases">
        <title>WGS of bacteria from Torrens River.</title>
        <authorList>
            <person name="Wyrsch E.R."/>
            <person name="Drigo B."/>
        </authorList>
    </citation>
    <scope>NUCLEOTIDE SEQUENCE [LARGE SCALE GENOMIC DNA]</scope>
    <source>
        <strain evidence="1 2">TWI391</strain>
    </source>
</reference>
<gene>
    <name evidence="1" type="ORF">ABE541_23070</name>
</gene>
<dbReference type="RefSeq" id="WP_346583055.1">
    <property type="nucleotide sequence ID" value="NZ_JBDJNQ010000014.1"/>
</dbReference>
<evidence type="ECO:0000313" key="2">
    <source>
        <dbReference type="Proteomes" id="UP001409291"/>
    </source>
</evidence>
<organism evidence="1 2">
    <name type="scientific">Sphingobacterium kitahiroshimense</name>
    <dbReference type="NCBI Taxonomy" id="470446"/>
    <lineage>
        <taxon>Bacteria</taxon>
        <taxon>Pseudomonadati</taxon>
        <taxon>Bacteroidota</taxon>
        <taxon>Sphingobacteriia</taxon>
        <taxon>Sphingobacteriales</taxon>
        <taxon>Sphingobacteriaceae</taxon>
        <taxon>Sphingobacterium</taxon>
    </lineage>
</organism>
<protein>
    <submittedName>
        <fullName evidence="1">Uncharacterized protein</fullName>
    </submittedName>
</protein>
<dbReference type="EMBL" id="JBDJNQ010000014">
    <property type="protein sequence ID" value="MEN5380168.1"/>
    <property type="molecule type" value="Genomic_DNA"/>
</dbReference>
<proteinExistence type="predicted"/>
<sequence length="245" mass="28681">MKNSFLFNEFWSWSKGPLFKNFYFADDGSFVYNNGYSGGIWSVNTSEGTYTYDPYIKEIRLRVNKKYSSGLTVSKEEIPSKLTLKDFNDTRVAVSFGNDRLNVIEMGRTVGLTTDQYWFKGPNSSHDLIQFTPFGQATIIQETDVKRTYVCHYHIYDHLLLLEINSMTTEEDGKEKKIKTFAPASKTFLKIDIHKELVRVEKMDLTKVIDGTRNWQFRNQKFHIENMVLTENEILLEEFNRVVKQ</sequence>
<comment type="caution">
    <text evidence="1">The sequence shown here is derived from an EMBL/GenBank/DDBJ whole genome shotgun (WGS) entry which is preliminary data.</text>
</comment>
<accession>A0ABV0C1I6</accession>
<keyword evidence="2" id="KW-1185">Reference proteome</keyword>
<evidence type="ECO:0000313" key="1">
    <source>
        <dbReference type="EMBL" id="MEN5380168.1"/>
    </source>
</evidence>